<dbReference type="AlphaFoldDB" id="A0A157Z8K3"/>
<reference evidence="1" key="1">
    <citation type="submission" date="2016-01" db="EMBL/GenBank/DDBJ databases">
        <authorList>
            <person name="Peeters C."/>
        </authorList>
    </citation>
    <scope>NUCLEOTIDE SEQUENCE</scope>
    <source>
        <strain evidence="1">LMG 29322</strain>
    </source>
</reference>
<evidence type="ECO:0000313" key="2">
    <source>
        <dbReference type="Proteomes" id="UP000054851"/>
    </source>
</evidence>
<organism evidence="1 2">
    <name type="scientific">Caballeronia hypogeia</name>
    <dbReference type="NCBI Taxonomy" id="1777140"/>
    <lineage>
        <taxon>Bacteria</taxon>
        <taxon>Pseudomonadati</taxon>
        <taxon>Pseudomonadota</taxon>
        <taxon>Betaproteobacteria</taxon>
        <taxon>Burkholderiales</taxon>
        <taxon>Burkholderiaceae</taxon>
        <taxon>Caballeronia</taxon>
    </lineage>
</organism>
<dbReference type="EMBL" id="FCOA02000001">
    <property type="protein sequence ID" value="SAK41835.1"/>
    <property type="molecule type" value="Genomic_DNA"/>
</dbReference>
<dbReference type="RefSeq" id="WP_157695680.1">
    <property type="nucleotide sequence ID" value="NZ_FCOA02000001.1"/>
</dbReference>
<sequence length="234" mass="26342">MDESGASKGSSRTALPGTFTDAVSAVREILGLVKDLRELVGAGVDALERGKHRQAAKSLGELYFSATGVRYHLERIASGKGTHADLTAIRYSLDETLLPVQLRIDKLNDYRDLLRERFGLAVVAKLDRLIGIGGRKSIKAEVRDGLRKDIWNTAGGEMAIIFLRERLAPTNKKILRQDRFRNSSDSEPDESDSELLYPIERYQEWAQRYLARIESFNQEIIELHDLIVAPEHKP</sequence>
<keyword evidence="2" id="KW-1185">Reference proteome</keyword>
<dbReference type="OrthoDB" id="9849394at2"/>
<comment type="caution">
    <text evidence="1">The sequence shown here is derived from an EMBL/GenBank/DDBJ whole genome shotgun (WGS) entry which is preliminary data.</text>
</comment>
<dbReference type="Proteomes" id="UP000054851">
    <property type="component" value="Unassembled WGS sequence"/>
</dbReference>
<protein>
    <submittedName>
        <fullName evidence="1">Uncharacterized protein</fullName>
    </submittedName>
</protein>
<name>A0A157Z8K3_9BURK</name>
<proteinExistence type="predicted"/>
<gene>
    <name evidence="1" type="ORF">AWB79_00495</name>
</gene>
<evidence type="ECO:0000313" key="1">
    <source>
        <dbReference type="EMBL" id="SAK41835.1"/>
    </source>
</evidence>
<accession>A0A157Z8K3</accession>